<accession>A0ABR7A0D7</accession>
<dbReference type="EMBL" id="JACOGD010000001">
    <property type="protein sequence ID" value="MBC3930371.1"/>
    <property type="molecule type" value="Genomic_DNA"/>
</dbReference>
<dbReference type="RefSeq" id="WP_186902250.1">
    <property type="nucleotide sequence ID" value="NZ_JACOGD010000001.1"/>
</dbReference>
<feature type="compositionally biased region" description="Basic and acidic residues" evidence="1">
    <location>
        <begin position="151"/>
        <end position="169"/>
    </location>
</feature>
<keyword evidence="3" id="KW-1185">Reference proteome</keyword>
<evidence type="ECO:0000313" key="3">
    <source>
        <dbReference type="Proteomes" id="UP000654304"/>
    </source>
</evidence>
<reference evidence="2 3" key="1">
    <citation type="submission" date="2020-08" db="EMBL/GenBank/DDBJ databases">
        <title>Novel species isolated from subtropical streams in China.</title>
        <authorList>
            <person name="Lu H."/>
        </authorList>
    </citation>
    <scope>NUCLEOTIDE SEQUENCE [LARGE SCALE GENOMIC DNA]</scope>
    <source>
        <strain evidence="2 3">CY22W</strain>
    </source>
</reference>
<evidence type="ECO:0000256" key="1">
    <source>
        <dbReference type="SAM" id="MobiDB-lite"/>
    </source>
</evidence>
<sequence length="192" mass="21581">MIGALFVRKDSIYKRLPGVDCYDIERDARKYAATGAVVAHPPCRAWGQLAHMAKPRPDEKELALFAVKKIREVGGVLEHPAKSRLWAAAGLPQPGERDEFGGFSIVVNQHWWGHRAEKKTILYIVGIEPCELPEIPFVMGEAPCVVASAGRRKDGTRSKRRPEITKREREATPDDFAVWLLEVARKCQVRKS</sequence>
<proteinExistence type="predicted"/>
<name>A0ABR7A0D7_9BURK</name>
<comment type="caution">
    <text evidence="2">The sequence shown here is derived from an EMBL/GenBank/DDBJ whole genome shotgun (WGS) entry which is preliminary data.</text>
</comment>
<gene>
    <name evidence="2" type="ORF">H8K43_01705</name>
</gene>
<feature type="region of interest" description="Disordered" evidence="1">
    <location>
        <begin position="149"/>
        <end position="169"/>
    </location>
</feature>
<protein>
    <submittedName>
        <fullName evidence="2">Uncharacterized protein</fullName>
    </submittedName>
</protein>
<dbReference type="Proteomes" id="UP000654304">
    <property type="component" value="Unassembled WGS sequence"/>
</dbReference>
<organism evidence="2 3">
    <name type="scientific">Undibacterium curvum</name>
    <dbReference type="NCBI Taxonomy" id="2762294"/>
    <lineage>
        <taxon>Bacteria</taxon>
        <taxon>Pseudomonadati</taxon>
        <taxon>Pseudomonadota</taxon>
        <taxon>Betaproteobacteria</taxon>
        <taxon>Burkholderiales</taxon>
        <taxon>Oxalobacteraceae</taxon>
        <taxon>Undibacterium</taxon>
    </lineage>
</organism>
<evidence type="ECO:0000313" key="2">
    <source>
        <dbReference type="EMBL" id="MBC3930371.1"/>
    </source>
</evidence>